<protein>
    <submittedName>
        <fullName evidence="2">P-loop-containing kinase</fullName>
    </submittedName>
</protein>
<dbReference type="PANTHER" id="PTHR12788">
    <property type="entry name" value="PROTEIN-TYROSINE SULFOTRANSFERASE 2"/>
    <property type="match status" value="1"/>
</dbReference>
<evidence type="ECO:0000313" key="3">
    <source>
        <dbReference type="Proteomes" id="UP000218542"/>
    </source>
</evidence>
<comment type="caution">
    <text evidence="2">The sequence shown here is derived from an EMBL/GenBank/DDBJ whole genome shotgun (WGS) entry which is preliminary data.</text>
</comment>
<keyword evidence="1" id="KW-0808">Transferase</keyword>
<dbReference type="Gene3D" id="3.40.50.300">
    <property type="entry name" value="P-loop containing nucleotide triphosphate hydrolases"/>
    <property type="match status" value="1"/>
</dbReference>
<organism evidence="2 3">
    <name type="scientific">Candidatus Scalindua japonica</name>
    <dbReference type="NCBI Taxonomy" id="1284222"/>
    <lineage>
        <taxon>Bacteria</taxon>
        <taxon>Pseudomonadati</taxon>
        <taxon>Planctomycetota</taxon>
        <taxon>Candidatus Brocadiia</taxon>
        <taxon>Candidatus Brocadiales</taxon>
        <taxon>Candidatus Scalinduaceae</taxon>
        <taxon>Candidatus Scalindua</taxon>
    </lineage>
</organism>
<dbReference type="Pfam" id="PF13469">
    <property type="entry name" value="Sulfotransfer_3"/>
    <property type="match status" value="1"/>
</dbReference>
<proteinExistence type="predicted"/>
<dbReference type="InterPro" id="IPR026634">
    <property type="entry name" value="TPST-like"/>
</dbReference>
<name>A0A286U4B4_9BACT</name>
<dbReference type="SUPFAM" id="SSF52540">
    <property type="entry name" value="P-loop containing nucleoside triphosphate hydrolases"/>
    <property type="match status" value="1"/>
</dbReference>
<sequence length="332" mass="38794">MKRRNKHQKNENLEIILKEINSILCPIEDKIIENYRMPEYPIVLITGCARSGSTLLLQWLAGLGYFCYPSNILSRFYGAPCIGAKIQLMLTKYDFNNEIFDFNEEVPFESVLGKTKGALAPNEFWYFWRRFFPYGEIQYLDEQSLKQVDADKFVAELAAVEAVFNKPVALKGLIINWNIPYVSSIFDKILFINVKRHPFYSIQSLLDARVKYYGNRKAWYSFKPREYEGLKDLEPCRQVAGQVFHTNCAIEKGLSQIDAKRCLNVNYEEFCMDPEKIFQQIVNKLADQGYRADWRYTGQDSFQPTNQIRLPEEEGEKVIESYKFFSGEELVL</sequence>
<keyword evidence="3" id="KW-1185">Reference proteome</keyword>
<dbReference type="GO" id="GO:0016301">
    <property type="term" value="F:kinase activity"/>
    <property type="evidence" value="ECO:0007669"/>
    <property type="project" value="UniProtKB-KW"/>
</dbReference>
<gene>
    <name evidence="2" type="ORF">SCALIN_C45_0130</name>
</gene>
<dbReference type="Proteomes" id="UP000218542">
    <property type="component" value="Unassembled WGS sequence"/>
</dbReference>
<reference evidence="3" key="1">
    <citation type="journal article" date="2017" name="Environ. Microbiol. Rep.">
        <title>Genetic Diversity of Marine Anaerobic Ammonium-Oxidizing Bacteria as Revealed by Genomic and Proteomic Analyses of 'Candidatus Scalindua japonica'.</title>
        <authorList>
            <person name="Oshiki M."/>
            <person name="Mizuto K."/>
            <person name="Kimura Z."/>
            <person name="Kindaichi T."/>
            <person name="Satoh H."/>
            <person name="Okabe S."/>
        </authorList>
    </citation>
    <scope>NUCLEOTIDE SEQUENCE [LARGE SCALE GENOMIC DNA]</scope>
    <source>
        <strain evidence="3">husup-a2</strain>
    </source>
</reference>
<dbReference type="InterPro" id="IPR027417">
    <property type="entry name" value="P-loop_NTPase"/>
</dbReference>
<dbReference type="RefSeq" id="WP_096896363.1">
    <property type="nucleotide sequence ID" value="NZ_BAOS01000045.1"/>
</dbReference>
<keyword evidence="2" id="KW-0418">Kinase</keyword>
<dbReference type="OrthoDB" id="9800698at2"/>
<evidence type="ECO:0000313" key="2">
    <source>
        <dbReference type="EMBL" id="GAX62972.1"/>
    </source>
</evidence>
<dbReference type="GO" id="GO:0008476">
    <property type="term" value="F:protein-tyrosine sulfotransferase activity"/>
    <property type="evidence" value="ECO:0007669"/>
    <property type="project" value="InterPro"/>
</dbReference>
<dbReference type="PANTHER" id="PTHR12788:SF10">
    <property type="entry name" value="PROTEIN-TYROSINE SULFOTRANSFERASE"/>
    <property type="match status" value="1"/>
</dbReference>
<dbReference type="AlphaFoldDB" id="A0A286U4B4"/>
<accession>A0A286U4B4</accession>
<evidence type="ECO:0000256" key="1">
    <source>
        <dbReference type="ARBA" id="ARBA00022679"/>
    </source>
</evidence>
<dbReference type="EMBL" id="BAOS01000045">
    <property type="protein sequence ID" value="GAX62972.1"/>
    <property type="molecule type" value="Genomic_DNA"/>
</dbReference>